<evidence type="ECO:0000313" key="2">
    <source>
        <dbReference type="EMBL" id="ORZ29879.1"/>
    </source>
</evidence>
<dbReference type="AlphaFoldDB" id="A0A1Y2H5R4"/>
<dbReference type="EMBL" id="MCFL01000122">
    <property type="protein sequence ID" value="ORZ29879.1"/>
    <property type="molecule type" value="Genomic_DNA"/>
</dbReference>
<accession>A0A1Y2H5R4</accession>
<sequence>MRRTRPASPLAGPFRARNTYSLTAFRSICRRPSRFEQCLRFAGVRHPQPASANSPLMPMVAQWLQMDTSCHTTPHTLSKHHITSSHAVDPSIPTTHANGGHDDQEMPDAVPDHDQHTGITMDVEHTGPSTASARSSAPRVHVLATPRPLLHCLFPGLSPAKQLKRKDEKDDVEAIKRQRKLVQSVQSVQSMHSFGPIGPVGRVGRVGGAAVRRVDYVGRVEQVCRASCCRMKRVIAHLYFI</sequence>
<evidence type="ECO:0000256" key="1">
    <source>
        <dbReference type="SAM" id="MobiDB-lite"/>
    </source>
</evidence>
<evidence type="ECO:0000313" key="3">
    <source>
        <dbReference type="Proteomes" id="UP000193411"/>
    </source>
</evidence>
<reference evidence="2 3" key="1">
    <citation type="submission" date="2016-07" db="EMBL/GenBank/DDBJ databases">
        <title>Pervasive Adenine N6-methylation of Active Genes in Fungi.</title>
        <authorList>
            <consortium name="DOE Joint Genome Institute"/>
            <person name="Mondo S.J."/>
            <person name="Dannebaum R.O."/>
            <person name="Kuo R.C."/>
            <person name="Labutti K."/>
            <person name="Haridas S."/>
            <person name="Kuo A."/>
            <person name="Salamov A."/>
            <person name="Ahrendt S.R."/>
            <person name="Lipzen A."/>
            <person name="Sullivan W."/>
            <person name="Andreopoulos W.B."/>
            <person name="Clum A."/>
            <person name="Lindquist E."/>
            <person name="Daum C."/>
            <person name="Ramamoorthy G.K."/>
            <person name="Gryganskyi A."/>
            <person name="Culley D."/>
            <person name="Magnuson J.K."/>
            <person name="James T.Y."/>
            <person name="O'Malley M.A."/>
            <person name="Stajich J.E."/>
            <person name="Spatafora J.W."/>
            <person name="Visel A."/>
            <person name="Grigoriev I.V."/>
        </authorList>
    </citation>
    <scope>NUCLEOTIDE SEQUENCE [LARGE SCALE GENOMIC DNA]</scope>
    <source>
        <strain evidence="2 3">PL171</strain>
    </source>
</reference>
<feature type="region of interest" description="Disordered" evidence="1">
    <location>
        <begin position="74"/>
        <end position="107"/>
    </location>
</feature>
<comment type="caution">
    <text evidence="2">The sequence shown here is derived from an EMBL/GenBank/DDBJ whole genome shotgun (WGS) entry which is preliminary data.</text>
</comment>
<keyword evidence="3" id="KW-1185">Reference proteome</keyword>
<name>A0A1Y2H5R4_9FUNG</name>
<protein>
    <submittedName>
        <fullName evidence="2">Uncharacterized protein</fullName>
    </submittedName>
</protein>
<gene>
    <name evidence="2" type="ORF">BCR44DRAFT_176938</name>
</gene>
<proteinExistence type="predicted"/>
<dbReference type="Proteomes" id="UP000193411">
    <property type="component" value="Unassembled WGS sequence"/>
</dbReference>
<organism evidence="2 3">
    <name type="scientific">Catenaria anguillulae PL171</name>
    <dbReference type="NCBI Taxonomy" id="765915"/>
    <lineage>
        <taxon>Eukaryota</taxon>
        <taxon>Fungi</taxon>
        <taxon>Fungi incertae sedis</taxon>
        <taxon>Blastocladiomycota</taxon>
        <taxon>Blastocladiomycetes</taxon>
        <taxon>Blastocladiales</taxon>
        <taxon>Catenariaceae</taxon>
        <taxon>Catenaria</taxon>
    </lineage>
</organism>